<dbReference type="InterPro" id="IPR003961">
    <property type="entry name" value="FN3_dom"/>
</dbReference>
<evidence type="ECO:0000259" key="4">
    <source>
        <dbReference type="PROSITE" id="PS50853"/>
    </source>
</evidence>
<proteinExistence type="predicted"/>
<feature type="domain" description="Fibronectin type-III" evidence="4">
    <location>
        <begin position="908"/>
        <end position="1005"/>
    </location>
</feature>
<feature type="domain" description="Ig-like" evidence="3">
    <location>
        <begin position="679"/>
        <end position="770"/>
    </location>
</feature>
<dbReference type="PROSITE" id="PS50853">
    <property type="entry name" value="FN3"/>
    <property type="match status" value="3"/>
</dbReference>
<dbReference type="InterPro" id="IPR003599">
    <property type="entry name" value="Ig_sub"/>
</dbReference>
<keyword evidence="1" id="KW-0677">Repeat</keyword>
<feature type="domain" description="Ig-like" evidence="3">
    <location>
        <begin position="495"/>
        <end position="580"/>
    </location>
</feature>
<evidence type="ECO:0000313" key="5">
    <source>
        <dbReference type="EMBL" id="WAR11327.1"/>
    </source>
</evidence>
<dbReference type="InterPro" id="IPR013783">
    <property type="entry name" value="Ig-like_fold"/>
</dbReference>
<dbReference type="InterPro" id="IPR003598">
    <property type="entry name" value="Ig_sub2"/>
</dbReference>
<dbReference type="SMART" id="SM00409">
    <property type="entry name" value="IG"/>
    <property type="match status" value="5"/>
</dbReference>
<dbReference type="InterPro" id="IPR007110">
    <property type="entry name" value="Ig-like_dom"/>
</dbReference>
<dbReference type="PANTHER" id="PTHR44170:SF6">
    <property type="entry name" value="CONTACTIN"/>
    <property type="match status" value="1"/>
</dbReference>
<protein>
    <submittedName>
        <fullName evidence="5">CONT-like protein</fullName>
    </submittedName>
</protein>
<dbReference type="Proteomes" id="UP001164746">
    <property type="component" value="Chromosome 8"/>
</dbReference>
<sequence length="1151" mass="129682">MRETRCMDAGDEVYGCGRRVLWLRETRCMDAGDAVYECGRRGVWMRETRCLNSGDALYGCGRLGVLMRETRCMDAGDAVYGCRRRGVWMRETRCLNAGDALYRCGRRGVWMRETRTVTPWCTTQLLHQNSMNMMYNIQGSALVSVNDGAEFRFIQEFLGSHVQDKDTHWYTSGRYVSGVVTWGGDGTSTNNTRDDSYWILPRYYAYTYFGNRLVYSFSLSRSQFAWSVVIGYDPYNYICEIPRREVGRIIQQHRGFAFGYGNLSYNEVPKGPKFMNLPQNEVITDSILPLLMDCLASGTPQPSYKWYIMNPQMGNNSKENYTELTTGGGSKLTLSNGRLTVTKPEERADTGTYVCEATNSQGSILSPPIEISFGYLDQFSPNQVGFVQALLMKGTFINCNAPSAKPALSYQWYKDDIRNFVRPELNKYFFISDNGNLYFSEVQETDRGNYYCVVTLIPRVNEILISHQPVSRSSRPIELRIIGNPSLDYGPIIHPDFIAVFPKPPIVGHNVRLECFAYGRLPMQYSWSRANGRQFPAGTYFMYENRVLIIPKAQFDATGNYTCHVQKRTGTQATDTRSFFLTLEAYPYFVFPLHDMHADVNSELTWRCEARAIPAATYTWYKNSKRLQHVPGQVEIRRNVLYIRSLDKSRDEGMYQCEAANAHGTNKTSAELRVLSFPPNFNRRPLPRTAQAAEGGNLTLHCLPDAAPQADITWSQNGGQINPDGRREVFWDGSLRGGRQNVPGLYIRNAQYWHTGAYECVAQTVLIAISASAFVNILGPPSQPAGVFVVGNPGGPPVNSPGSQTQNASSIARVMWTWNPAAEHGFPAIFFHIEARSELGGVWEYIAYDVPTQMTVTDVEMRHFYDVYDILPYNSYQFRVRAACQVGTGPPSRPSSYFKVPMAPPRVAPSYVTGGNGSVGLLTIKWEPLRRDQEGGPDFGYRVFWQRKGDSRKIFAEADVGRKTQHSVTVGLDNFYLPYSVKVQAYNRMGDGPLSDLTTVYSAEATASRYPQFVEVLPDTEHSARVKWRGVNILQNEGTLYGYKLMYWPVSDDLRTANFTEVGIVNEAVINGLQTDIIYRLRVMAVNRGGDGRKSPTLYFSIIKGGGINLNRANFDPTTSEILFLSSASSISAHILLTMVTVLACVCKWTL</sequence>
<name>A0ABY7EQF3_MYAAR</name>
<evidence type="ECO:0000313" key="6">
    <source>
        <dbReference type="Proteomes" id="UP001164746"/>
    </source>
</evidence>
<organism evidence="5 6">
    <name type="scientific">Mya arenaria</name>
    <name type="common">Soft-shell clam</name>
    <dbReference type="NCBI Taxonomy" id="6604"/>
    <lineage>
        <taxon>Eukaryota</taxon>
        <taxon>Metazoa</taxon>
        <taxon>Spiralia</taxon>
        <taxon>Lophotrochozoa</taxon>
        <taxon>Mollusca</taxon>
        <taxon>Bivalvia</taxon>
        <taxon>Autobranchia</taxon>
        <taxon>Heteroconchia</taxon>
        <taxon>Euheterodonta</taxon>
        <taxon>Imparidentia</taxon>
        <taxon>Neoheterodontei</taxon>
        <taxon>Myida</taxon>
        <taxon>Myoidea</taxon>
        <taxon>Myidae</taxon>
        <taxon>Mya</taxon>
    </lineage>
</organism>
<keyword evidence="2" id="KW-1015">Disulfide bond</keyword>
<dbReference type="PROSITE" id="PS50835">
    <property type="entry name" value="IG_LIKE"/>
    <property type="match status" value="5"/>
</dbReference>
<feature type="domain" description="Fibronectin type-III" evidence="4">
    <location>
        <begin position="800"/>
        <end position="903"/>
    </location>
</feature>
<evidence type="ECO:0000256" key="1">
    <source>
        <dbReference type="ARBA" id="ARBA00022737"/>
    </source>
</evidence>
<dbReference type="CDD" id="cd00037">
    <property type="entry name" value="CLECT"/>
    <property type="match status" value="1"/>
</dbReference>
<dbReference type="Gene3D" id="2.60.40.10">
    <property type="entry name" value="Immunoglobulins"/>
    <property type="match status" value="8"/>
</dbReference>
<feature type="domain" description="Fibronectin type-III" evidence="4">
    <location>
        <begin position="1010"/>
        <end position="1106"/>
    </location>
</feature>
<feature type="domain" description="Ig-like" evidence="3">
    <location>
        <begin position="381"/>
        <end position="471"/>
    </location>
</feature>
<dbReference type="InterPro" id="IPR036179">
    <property type="entry name" value="Ig-like_dom_sf"/>
</dbReference>
<dbReference type="InterPro" id="IPR016187">
    <property type="entry name" value="CTDL_fold"/>
</dbReference>
<evidence type="ECO:0000259" key="3">
    <source>
        <dbReference type="PROSITE" id="PS50835"/>
    </source>
</evidence>
<dbReference type="SMART" id="SM00408">
    <property type="entry name" value="IGc2"/>
    <property type="match status" value="5"/>
</dbReference>
<dbReference type="EMBL" id="CP111019">
    <property type="protein sequence ID" value="WAR11327.1"/>
    <property type="molecule type" value="Genomic_DNA"/>
</dbReference>
<dbReference type="SUPFAM" id="SSF48726">
    <property type="entry name" value="Immunoglobulin"/>
    <property type="match status" value="5"/>
</dbReference>
<dbReference type="SUPFAM" id="SSF56436">
    <property type="entry name" value="C-type lectin-like"/>
    <property type="match status" value="1"/>
</dbReference>
<accession>A0ABY7EQF3</accession>
<feature type="domain" description="Ig-like" evidence="3">
    <location>
        <begin position="272"/>
        <end position="372"/>
    </location>
</feature>
<dbReference type="PANTHER" id="PTHR44170">
    <property type="entry name" value="PROTEIN SIDEKICK"/>
    <property type="match status" value="1"/>
</dbReference>
<feature type="domain" description="Ig-like" evidence="3">
    <location>
        <begin position="587"/>
        <end position="673"/>
    </location>
</feature>
<dbReference type="Pfam" id="PF13927">
    <property type="entry name" value="Ig_3"/>
    <property type="match status" value="5"/>
</dbReference>
<keyword evidence="6" id="KW-1185">Reference proteome</keyword>
<reference evidence="5" key="1">
    <citation type="submission" date="2022-11" db="EMBL/GenBank/DDBJ databases">
        <title>Centuries of genome instability and evolution in soft-shell clam transmissible cancer (bioRxiv).</title>
        <authorList>
            <person name="Hart S.F.M."/>
            <person name="Yonemitsu M.A."/>
            <person name="Giersch R.M."/>
            <person name="Beal B.F."/>
            <person name="Arriagada G."/>
            <person name="Davis B.W."/>
            <person name="Ostrander E.A."/>
            <person name="Goff S.P."/>
            <person name="Metzger M.J."/>
        </authorList>
    </citation>
    <scope>NUCLEOTIDE SEQUENCE</scope>
    <source>
        <strain evidence="5">MELC-2E11</strain>
        <tissue evidence="5">Siphon/mantle</tissue>
    </source>
</reference>
<dbReference type="InterPro" id="IPR036116">
    <property type="entry name" value="FN3_sf"/>
</dbReference>
<dbReference type="SUPFAM" id="SSF49265">
    <property type="entry name" value="Fibronectin type III"/>
    <property type="match status" value="2"/>
</dbReference>
<dbReference type="CDD" id="cd00063">
    <property type="entry name" value="FN3"/>
    <property type="match status" value="3"/>
</dbReference>
<gene>
    <name evidence="5" type="ORF">MAR_025507</name>
</gene>
<dbReference type="Pfam" id="PF00041">
    <property type="entry name" value="fn3"/>
    <property type="match status" value="1"/>
</dbReference>
<evidence type="ECO:0000256" key="2">
    <source>
        <dbReference type="ARBA" id="ARBA00023157"/>
    </source>
</evidence>
<dbReference type="SMART" id="SM00060">
    <property type="entry name" value="FN3"/>
    <property type="match status" value="3"/>
</dbReference>